<reference evidence="2 3" key="1">
    <citation type="submission" date="2022-12" db="EMBL/GenBank/DDBJ databases">
        <title>Chitinophagaceae gen. sp. nov., a new member of the family Chitinophagaceae, isolated from soil in a chemical factory.</title>
        <authorList>
            <person name="Ke Z."/>
        </authorList>
    </citation>
    <scope>NUCLEOTIDE SEQUENCE [LARGE SCALE GENOMIC DNA]</scope>
    <source>
        <strain evidence="2 3">LY-5</strain>
    </source>
</reference>
<feature type="transmembrane region" description="Helical" evidence="1">
    <location>
        <begin position="20"/>
        <end position="40"/>
    </location>
</feature>
<name>A0ABT4UJ34_9BACT</name>
<accession>A0ABT4UJ34</accession>
<dbReference type="Proteomes" id="UP001210231">
    <property type="component" value="Unassembled WGS sequence"/>
</dbReference>
<keyword evidence="1" id="KW-0812">Transmembrane</keyword>
<evidence type="ECO:0000313" key="2">
    <source>
        <dbReference type="EMBL" id="MDA3614844.1"/>
    </source>
</evidence>
<evidence type="ECO:0000256" key="1">
    <source>
        <dbReference type="SAM" id="Phobius"/>
    </source>
</evidence>
<organism evidence="2 3">
    <name type="scientific">Polluticaenibacter yanchengensis</name>
    <dbReference type="NCBI Taxonomy" id="3014562"/>
    <lineage>
        <taxon>Bacteria</taxon>
        <taxon>Pseudomonadati</taxon>
        <taxon>Bacteroidota</taxon>
        <taxon>Chitinophagia</taxon>
        <taxon>Chitinophagales</taxon>
        <taxon>Chitinophagaceae</taxon>
        <taxon>Polluticaenibacter</taxon>
    </lineage>
</organism>
<feature type="transmembrane region" description="Helical" evidence="1">
    <location>
        <begin position="60"/>
        <end position="77"/>
    </location>
</feature>
<keyword evidence="1" id="KW-0472">Membrane</keyword>
<proteinExistence type="predicted"/>
<keyword evidence="1" id="KW-1133">Transmembrane helix</keyword>
<protein>
    <submittedName>
        <fullName evidence="2">Uncharacterized protein</fullName>
    </submittedName>
</protein>
<dbReference type="EMBL" id="JAQGEF010000008">
    <property type="protein sequence ID" value="MDA3614844.1"/>
    <property type="molecule type" value="Genomic_DNA"/>
</dbReference>
<gene>
    <name evidence="2" type="ORF">O3P16_08490</name>
</gene>
<keyword evidence="3" id="KW-1185">Reference proteome</keyword>
<evidence type="ECO:0000313" key="3">
    <source>
        <dbReference type="Proteomes" id="UP001210231"/>
    </source>
</evidence>
<feature type="transmembrane region" description="Helical" evidence="1">
    <location>
        <begin position="89"/>
        <end position="107"/>
    </location>
</feature>
<sequence>MPGSKNHKTYQLRIKKFTSFLIGFIISATTICILTCIYLVSTFNLAGGESIEQIKNSTYIQLLLSLIIFLFALFFTFRLLKKEQKTKAIGVIIIPGLLFLYMSAFVIEYEIEFQKFNREVWMNSRFKPLGMSKTLYFDNSLIGLSKNDIISILGHPSSEFSSIENPKSYIDFMIDGNWTLTIYFLNDIAISQSLRQQYLGI</sequence>
<dbReference type="RefSeq" id="WP_407031169.1">
    <property type="nucleotide sequence ID" value="NZ_JAQGEF010000008.1"/>
</dbReference>
<comment type="caution">
    <text evidence="2">The sequence shown here is derived from an EMBL/GenBank/DDBJ whole genome shotgun (WGS) entry which is preliminary data.</text>
</comment>